<evidence type="ECO:0000256" key="4">
    <source>
        <dbReference type="ARBA" id="ARBA00023125"/>
    </source>
</evidence>
<evidence type="ECO:0000256" key="2">
    <source>
        <dbReference type="ARBA" id="ARBA00023012"/>
    </source>
</evidence>
<evidence type="ECO:0000256" key="7">
    <source>
        <dbReference type="PROSITE-ProRule" id="PRU01091"/>
    </source>
</evidence>
<accession>A0ABX6V131</accession>
<keyword evidence="4 7" id="KW-0238">DNA-binding</keyword>
<evidence type="ECO:0000256" key="1">
    <source>
        <dbReference type="ARBA" id="ARBA00022553"/>
    </source>
</evidence>
<gene>
    <name evidence="10" type="ORF">FM038_002020</name>
</gene>
<dbReference type="SMART" id="SM00862">
    <property type="entry name" value="Trans_reg_C"/>
    <property type="match status" value="1"/>
</dbReference>
<dbReference type="CDD" id="cd00383">
    <property type="entry name" value="trans_reg_C"/>
    <property type="match status" value="1"/>
</dbReference>
<evidence type="ECO:0000256" key="3">
    <source>
        <dbReference type="ARBA" id="ARBA00023015"/>
    </source>
</evidence>
<dbReference type="Gene3D" id="6.10.250.690">
    <property type="match status" value="1"/>
</dbReference>
<feature type="DNA-binding region" description="OmpR/PhoB-type" evidence="7">
    <location>
        <begin position="144"/>
        <end position="243"/>
    </location>
</feature>
<feature type="domain" description="Response regulatory" evidence="8">
    <location>
        <begin position="15"/>
        <end position="129"/>
    </location>
</feature>
<dbReference type="Gene3D" id="3.40.50.2300">
    <property type="match status" value="1"/>
</dbReference>
<dbReference type="InterPro" id="IPR036388">
    <property type="entry name" value="WH-like_DNA-bd_sf"/>
</dbReference>
<evidence type="ECO:0000256" key="5">
    <source>
        <dbReference type="ARBA" id="ARBA00023163"/>
    </source>
</evidence>
<evidence type="ECO:0000313" key="10">
    <source>
        <dbReference type="EMBL" id="QPG56329.1"/>
    </source>
</evidence>
<protein>
    <submittedName>
        <fullName evidence="10">Response regulator transcription factor</fullName>
    </submittedName>
</protein>
<dbReference type="SUPFAM" id="SSF52172">
    <property type="entry name" value="CheY-like"/>
    <property type="match status" value="1"/>
</dbReference>
<name>A0ABX6V131_9GAMM</name>
<dbReference type="SUPFAM" id="SSF46894">
    <property type="entry name" value="C-terminal effector domain of the bipartite response regulators"/>
    <property type="match status" value="1"/>
</dbReference>
<proteinExistence type="predicted"/>
<evidence type="ECO:0000259" key="9">
    <source>
        <dbReference type="PROSITE" id="PS51755"/>
    </source>
</evidence>
<keyword evidence="2" id="KW-0902">Two-component regulatory system</keyword>
<dbReference type="SMART" id="SM00448">
    <property type="entry name" value="REC"/>
    <property type="match status" value="1"/>
</dbReference>
<dbReference type="Pfam" id="PF00486">
    <property type="entry name" value="Trans_reg_C"/>
    <property type="match status" value="1"/>
</dbReference>
<dbReference type="RefSeq" id="WP_142871716.1">
    <property type="nucleotide sequence ID" value="NZ_CP045503.2"/>
</dbReference>
<dbReference type="PANTHER" id="PTHR48111:SF1">
    <property type="entry name" value="TWO-COMPONENT RESPONSE REGULATOR ORR33"/>
    <property type="match status" value="1"/>
</dbReference>
<feature type="modified residue" description="4-aspartylphosphate" evidence="6">
    <location>
        <position position="64"/>
    </location>
</feature>
<evidence type="ECO:0000313" key="11">
    <source>
        <dbReference type="Proteomes" id="UP000316416"/>
    </source>
</evidence>
<dbReference type="InterPro" id="IPR016032">
    <property type="entry name" value="Sig_transdc_resp-reg_C-effctor"/>
</dbReference>
<dbReference type="InterPro" id="IPR001867">
    <property type="entry name" value="OmpR/PhoB-type_DNA-bd"/>
</dbReference>
<keyword evidence="5" id="KW-0804">Transcription</keyword>
<reference evidence="10" key="1">
    <citation type="submission" date="2021-07" db="EMBL/GenBank/DDBJ databases">
        <title>Shewanella sp. YLB-07 whole genome sequence.</title>
        <authorList>
            <person name="Yu L."/>
        </authorList>
    </citation>
    <scope>NUCLEOTIDE SEQUENCE</scope>
    <source>
        <strain evidence="10">YLB-08</strain>
    </source>
</reference>
<dbReference type="PANTHER" id="PTHR48111">
    <property type="entry name" value="REGULATOR OF RPOS"/>
    <property type="match status" value="1"/>
</dbReference>
<dbReference type="EMBL" id="CP045503">
    <property type="protein sequence ID" value="QPG56329.1"/>
    <property type="molecule type" value="Genomic_DNA"/>
</dbReference>
<keyword evidence="3" id="KW-0805">Transcription regulation</keyword>
<keyword evidence="1 6" id="KW-0597">Phosphoprotein</keyword>
<dbReference type="Pfam" id="PF00072">
    <property type="entry name" value="Response_reg"/>
    <property type="match status" value="1"/>
</dbReference>
<evidence type="ECO:0000256" key="6">
    <source>
        <dbReference type="PROSITE-ProRule" id="PRU00169"/>
    </source>
</evidence>
<organism evidence="10 11">
    <name type="scientific">Shewanella eurypsychrophilus</name>
    <dbReference type="NCBI Taxonomy" id="2593656"/>
    <lineage>
        <taxon>Bacteria</taxon>
        <taxon>Pseudomonadati</taxon>
        <taxon>Pseudomonadota</taxon>
        <taxon>Gammaproteobacteria</taxon>
        <taxon>Alteromonadales</taxon>
        <taxon>Shewanellaceae</taxon>
        <taxon>Shewanella</taxon>
    </lineage>
</organism>
<evidence type="ECO:0000259" key="8">
    <source>
        <dbReference type="PROSITE" id="PS50110"/>
    </source>
</evidence>
<dbReference type="PROSITE" id="PS51755">
    <property type="entry name" value="OMPR_PHOB"/>
    <property type="match status" value="1"/>
</dbReference>
<dbReference type="InterPro" id="IPR001789">
    <property type="entry name" value="Sig_transdc_resp-reg_receiver"/>
</dbReference>
<dbReference type="InterPro" id="IPR039420">
    <property type="entry name" value="WalR-like"/>
</dbReference>
<dbReference type="CDD" id="cd17574">
    <property type="entry name" value="REC_OmpR"/>
    <property type="match status" value="1"/>
</dbReference>
<dbReference type="Gene3D" id="1.10.10.10">
    <property type="entry name" value="Winged helix-like DNA-binding domain superfamily/Winged helix DNA-binding domain"/>
    <property type="match status" value="1"/>
</dbReference>
<sequence>MNAAQKIFGGNYSQQILIVEDEPDLANLIILNLNTLNYGVTHSTTLKHAREAIEQQQFDLILIDRMLPDGDGIMLCQQLRESGQMVPCMMLTAKDSEADIVLGLEAGADDYLTKPFSVLELRARVKALLRRSHQMEAQQEAKQESQLDFNGITINCNTREVIAFDTSLDLTAREFDLLLFMAQHPKRVFSRMQLLEAVWGYSYTGYEHTVNSHINRLRAKLSHSSSSTELVKTVWGVGYKFSPPPQPLNY</sequence>
<dbReference type="PROSITE" id="PS50110">
    <property type="entry name" value="RESPONSE_REGULATORY"/>
    <property type="match status" value="1"/>
</dbReference>
<dbReference type="Proteomes" id="UP000316416">
    <property type="component" value="Chromosome"/>
</dbReference>
<keyword evidence="11" id="KW-1185">Reference proteome</keyword>
<dbReference type="InterPro" id="IPR011006">
    <property type="entry name" value="CheY-like_superfamily"/>
</dbReference>
<feature type="domain" description="OmpR/PhoB-type" evidence="9">
    <location>
        <begin position="144"/>
        <end position="243"/>
    </location>
</feature>